<keyword evidence="3" id="KW-1185">Reference proteome</keyword>
<dbReference type="Proteomes" id="UP000000768">
    <property type="component" value="Chromosome 3"/>
</dbReference>
<dbReference type="EMBL" id="CM000762">
    <property type="protein sequence ID" value="OQU86293.1"/>
    <property type="molecule type" value="Genomic_DNA"/>
</dbReference>
<proteinExistence type="predicted"/>
<dbReference type="PANTHER" id="PTHR35546">
    <property type="entry name" value="F-BOX PROTEIN INTERACTION DOMAIN PROTEIN-RELATED"/>
    <property type="match status" value="1"/>
</dbReference>
<evidence type="ECO:0000313" key="2">
    <source>
        <dbReference type="EMBL" id="OQU86293.1"/>
    </source>
</evidence>
<dbReference type="Pfam" id="PF24750">
    <property type="entry name" value="b-prop_At3g26010-like"/>
    <property type="match status" value="1"/>
</dbReference>
<dbReference type="PROSITE" id="PS50181">
    <property type="entry name" value="FBOX"/>
    <property type="match status" value="1"/>
</dbReference>
<dbReference type="InterPro" id="IPR017451">
    <property type="entry name" value="F-box-assoc_interact_dom"/>
</dbReference>
<gene>
    <name evidence="2" type="ORF">SORBI_3003G066700</name>
</gene>
<dbReference type="InterPro" id="IPR001810">
    <property type="entry name" value="F-box_dom"/>
</dbReference>
<dbReference type="CDD" id="cd22157">
    <property type="entry name" value="F-box_AtFBW1-like"/>
    <property type="match status" value="1"/>
</dbReference>
<dbReference type="SUPFAM" id="SSF81383">
    <property type="entry name" value="F-box domain"/>
    <property type="match status" value="1"/>
</dbReference>
<accession>A0A1W0VVX8</accession>
<protein>
    <recommendedName>
        <fullName evidence="1">F-box domain-containing protein</fullName>
    </recommendedName>
</protein>
<dbReference type="InterPro" id="IPR036047">
    <property type="entry name" value="F-box-like_dom_sf"/>
</dbReference>
<dbReference type="InterPro" id="IPR055290">
    <property type="entry name" value="At3g26010-like"/>
</dbReference>
<dbReference type="NCBIfam" id="TIGR01640">
    <property type="entry name" value="F_box_assoc_1"/>
    <property type="match status" value="1"/>
</dbReference>
<sequence>MAGAPKKKRLTRAMADLRISSFESWIRHLARGSKKNGSTRDVVADLPDDILVDILSRLPIKSLCRCKLVSTRWRNLISHPEHSKKLAQTLAGFFYESYSKNRFPKLARHFTNVSRAIDPFIDPSLSFLPEYKSIDIKDSCNGLLLCHCWKHTDPATMDSVVCNPATEKWVVVPDSGWSSMVRITRLGFDPAVSSHFHVFEFVSNDIWYMDDGHNFDGAIVAVAVYSSKSGVWSLNINNHLPIPLGEFAMPQDSKGVFFNGILHLTTFYGMVLAIDVEGKVLRGIPFPISTHYEYDDSRPVHVYLSQGHLYLTTISDGYQPSIWVLEDYNGENWTLKHNVNLLHLFGAANCSKVADNFSIISIHPEHDMIFLVCQTNSILLSYEMDHMRLRFISHLGRHYTSDHIPYVPLFSESLADEQ</sequence>
<name>A0A1W0VVX8_SORBI</name>
<feature type="domain" description="F-box" evidence="1">
    <location>
        <begin position="40"/>
        <end position="86"/>
    </location>
</feature>
<dbReference type="Pfam" id="PF12937">
    <property type="entry name" value="F-box-like"/>
    <property type="match status" value="1"/>
</dbReference>
<evidence type="ECO:0000313" key="3">
    <source>
        <dbReference type="Proteomes" id="UP000000768"/>
    </source>
</evidence>
<reference evidence="2 3" key="1">
    <citation type="journal article" date="2009" name="Nature">
        <title>The Sorghum bicolor genome and the diversification of grasses.</title>
        <authorList>
            <person name="Paterson A.H."/>
            <person name="Bowers J.E."/>
            <person name="Bruggmann R."/>
            <person name="Dubchak I."/>
            <person name="Grimwood J."/>
            <person name="Gundlach H."/>
            <person name="Haberer G."/>
            <person name="Hellsten U."/>
            <person name="Mitros T."/>
            <person name="Poliakov A."/>
            <person name="Schmutz J."/>
            <person name="Spannagl M."/>
            <person name="Tang H."/>
            <person name="Wang X."/>
            <person name="Wicker T."/>
            <person name="Bharti A.K."/>
            <person name="Chapman J."/>
            <person name="Feltus F.A."/>
            <person name="Gowik U."/>
            <person name="Grigoriev I.V."/>
            <person name="Lyons E."/>
            <person name="Maher C.A."/>
            <person name="Martis M."/>
            <person name="Narechania A."/>
            <person name="Otillar R.P."/>
            <person name="Penning B.W."/>
            <person name="Salamov A.A."/>
            <person name="Wang Y."/>
            <person name="Zhang L."/>
            <person name="Carpita N.C."/>
            <person name="Freeling M."/>
            <person name="Gingle A.R."/>
            <person name="Hash C.T."/>
            <person name="Keller B."/>
            <person name="Klein P."/>
            <person name="Kresovich S."/>
            <person name="McCann M.C."/>
            <person name="Ming R."/>
            <person name="Peterson D.G."/>
            <person name="Mehboob-ur-Rahman"/>
            <person name="Ware D."/>
            <person name="Westhoff P."/>
            <person name="Mayer K.F."/>
            <person name="Messing J."/>
            <person name="Rokhsar D.S."/>
        </authorList>
    </citation>
    <scope>NUCLEOTIDE SEQUENCE [LARGE SCALE GENOMIC DNA]</scope>
    <source>
        <strain evidence="3">cv. BTx623</strain>
    </source>
</reference>
<dbReference type="Gramene" id="OQU86293">
    <property type="protein sequence ID" value="OQU86293"/>
    <property type="gene ID" value="SORBI_3003G066700"/>
</dbReference>
<dbReference type="ExpressionAtlas" id="A0A1W0VVX8">
    <property type="expression patterns" value="baseline and differential"/>
</dbReference>
<evidence type="ECO:0000259" key="1">
    <source>
        <dbReference type="PROSITE" id="PS50181"/>
    </source>
</evidence>
<reference evidence="3" key="2">
    <citation type="journal article" date="2018" name="Plant J.">
        <title>The Sorghum bicolor reference genome: improved assembly, gene annotations, a transcriptome atlas, and signatures of genome organization.</title>
        <authorList>
            <person name="McCormick R.F."/>
            <person name="Truong S.K."/>
            <person name="Sreedasyam A."/>
            <person name="Jenkins J."/>
            <person name="Shu S."/>
            <person name="Sims D."/>
            <person name="Kennedy M."/>
            <person name="Amirebrahimi M."/>
            <person name="Weers B.D."/>
            <person name="McKinley B."/>
            <person name="Mattison A."/>
            <person name="Morishige D.T."/>
            <person name="Grimwood J."/>
            <person name="Schmutz J."/>
            <person name="Mullet J.E."/>
        </authorList>
    </citation>
    <scope>NUCLEOTIDE SEQUENCE [LARGE SCALE GENOMIC DNA]</scope>
    <source>
        <strain evidence="3">cv. BTx623</strain>
    </source>
</reference>
<dbReference type="AlphaFoldDB" id="A0A1W0VVX8"/>
<dbReference type="InterPro" id="IPR056592">
    <property type="entry name" value="Beta-prop_At3g26010-like"/>
</dbReference>
<dbReference type="SMART" id="SM00256">
    <property type="entry name" value="FBOX"/>
    <property type="match status" value="1"/>
</dbReference>
<organism evidence="2 3">
    <name type="scientific">Sorghum bicolor</name>
    <name type="common">Sorghum</name>
    <name type="synonym">Sorghum vulgare</name>
    <dbReference type="NCBI Taxonomy" id="4558"/>
    <lineage>
        <taxon>Eukaryota</taxon>
        <taxon>Viridiplantae</taxon>
        <taxon>Streptophyta</taxon>
        <taxon>Embryophyta</taxon>
        <taxon>Tracheophyta</taxon>
        <taxon>Spermatophyta</taxon>
        <taxon>Magnoliopsida</taxon>
        <taxon>Liliopsida</taxon>
        <taxon>Poales</taxon>
        <taxon>Poaceae</taxon>
        <taxon>PACMAD clade</taxon>
        <taxon>Panicoideae</taxon>
        <taxon>Andropogonodae</taxon>
        <taxon>Andropogoneae</taxon>
        <taxon>Sorghinae</taxon>
        <taxon>Sorghum</taxon>
    </lineage>
</organism>
<dbReference type="Gene3D" id="1.20.1280.50">
    <property type="match status" value="1"/>
</dbReference>
<dbReference type="PANTHER" id="PTHR35546:SF105">
    <property type="entry name" value="OS05G0139200 PROTEIN"/>
    <property type="match status" value="1"/>
</dbReference>